<evidence type="ECO:0000259" key="1">
    <source>
        <dbReference type="PROSITE" id="PS50828"/>
    </source>
</evidence>
<reference evidence="2 3" key="1">
    <citation type="submission" date="2019-01" db="EMBL/GenBank/DDBJ databases">
        <title>Sequencing of cultivated peanut Arachis hypogaea provides insights into genome evolution and oil improvement.</title>
        <authorList>
            <person name="Chen X."/>
        </authorList>
    </citation>
    <scope>NUCLEOTIDE SEQUENCE [LARGE SCALE GENOMIC DNA]</scope>
    <source>
        <strain evidence="3">cv. Fuhuasheng</strain>
        <tissue evidence="2">Leaves</tissue>
    </source>
</reference>
<dbReference type="InterPro" id="IPR013899">
    <property type="entry name" value="DUF1771"/>
</dbReference>
<evidence type="ECO:0000313" key="3">
    <source>
        <dbReference type="Proteomes" id="UP000289738"/>
    </source>
</evidence>
<dbReference type="SMART" id="SM01162">
    <property type="entry name" value="DUF1771"/>
    <property type="match status" value="1"/>
</dbReference>
<dbReference type="Pfam" id="PF08590">
    <property type="entry name" value="DUF1771"/>
    <property type="match status" value="1"/>
</dbReference>
<dbReference type="PANTHER" id="PTHR47812:SF2">
    <property type="entry name" value="SMR (SMALL MUTS RELATED) DOMAIN-CONTAINING PROTEIN"/>
    <property type="match status" value="1"/>
</dbReference>
<feature type="domain" description="Smr" evidence="1">
    <location>
        <begin position="318"/>
        <end position="434"/>
    </location>
</feature>
<dbReference type="EMBL" id="SDMP01000014">
    <property type="protein sequence ID" value="RYR16497.1"/>
    <property type="molecule type" value="Genomic_DNA"/>
</dbReference>
<dbReference type="PROSITE" id="PS50828">
    <property type="entry name" value="SMR"/>
    <property type="match status" value="1"/>
</dbReference>
<dbReference type="Gene3D" id="3.30.1370.110">
    <property type="match status" value="1"/>
</dbReference>
<dbReference type="SUPFAM" id="SSF160443">
    <property type="entry name" value="SMR domain-like"/>
    <property type="match status" value="1"/>
</dbReference>
<evidence type="ECO:0000313" key="2">
    <source>
        <dbReference type="EMBL" id="RYR16497.1"/>
    </source>
</evidence>
<comment type="caution">
    <text evidence="2">The sequence shown here is derived from an EMBL/GenBank/DDBJ whole genome shotgun (WGS) entry which is preliminary data.</text>
</comment>
<dbReference type="InterPro" id="IPR002625">
    <property type="entry name" value="Smr_dom"/>
</dbReference>
<gene>
    <name evidence="2" type="ORF">Ahy_B04g073526</name>
</gene>
<dbReference type="PANTHER" id="PTHR47812">
    <property type="entry name" value="SMR (SMALL MUTS RELATED) DOMAIN-CONTAINING PROTEIN"/>
    <property type="match status" value="1"/>
</dbReference>
<keyword evidence="3" id="KW-1185">Reference proteome</keyword>
<organism evidence="2 3">
    <name type="scientific">Arachis hypogaea</name>
    <name type="common">Peanut</name>
    <dbReference type="NCBI Taxonomy" id="3818"/>
    <lineage>
        <taxon>Eukaryota</taxon>
        <taxon>Viridiplantae</taxon>
        <taxon>Streptophyta</taxon>
        <taxon>Embryophyta</taxon>
        <taxon>Tracheophyta</taxon>
        <taxon>Spermatophyta</taxon>
        <taxon>Magnoliopsida</taxon>
        <taxon>eudicotyledons</taxon>
        <taxon>Gunneridae</taxon>
        <taxon>Pentapetalae</taxon>
        <taxon>rosids</taxon>
        <taxon>fabids</taxon>
        <taxon>Fabales</taxon>
        <taxon>Fabaceae</taxon>
        <taxon>Papilionoideae</taxon>
        <taxon>50 kb inversion clade</taxon>
        <taxon>dalbergioids sensu lato</taxon>
        <taxon>Dalbergieae</taxon>
        <taxon>Pterocarpus clade</taxon>
        <taxon>Arachis</taxon>
    </lineage>
</organism>
<dbReference type="Proteomes" id="UP000289738">
    <property type="component" value="Chromosome B04"/>
</dbReference>
<protein>
    <recommendedName>
        <fullName evidence="1">Smr domain-containing protein</fullName>
    </recommendedName>
</protein>
<sequence>MNVLARTSLNKMSRARGQSSGWTAFDLKQKKKNGLKSEIDKDSFPPVGASNLIRNDDKLVKKNHVLAKSFSSVLLPTQNFPTLKEGGKSQTPMTGSDSGGKYCATTAQDDADLAIKKLKGQHHWADDSLIEDILAAVSNDVDKAATLLETMASAVNIEECKVSSDPGAANSYYVPCKEKIDESLMFGKGTDDIPINSSVGHLKDNGTDFADRNASSDEKLYDDNVRCQLVPLNYVPVEPEWEEDDVYLSHRKDALKTMRLASRHSRAAANAFLRGDHFSAQQHSMKAREEWHTAEELNSTAATKILNIRNSENDISRLDLHGLHAAEAIRALQEHLLKIESQGFSTKTSASSNGVKVNNGLTHSTLGSLNSVDSENSDKQAPIRLKSVALHVITGVGNHSRGQAALPTAVRSFLSENRYRFEEMRPGVITVWPKFRQNGYYVGVQDITFHSPFAKPIKMQSMDLLKYNHFFLVRDEIMYFDSIFTTIINDNRQPEPHFTSKPKKTNIRLKPPSLLVLDQTELKTIQMFGYKQVGPEYLGKPNIRNNKGRFPVITLSFYEISSIFTKILNDKMSLST</sequence>
<accession>A0A444ZQQ8</accession>
<proteinExistence type="predicted"/>
<dbReference type="STRING" id="3818.A0A444ZQQ8"/>
<dbReference type="SMART" id="SM00463">
    <property type="entry name" value="SMR"/>
    <property type="match status" value="1"/>
</dbReference>
<name>A0A444ZQQ8_ARAHY</name>
<dbReference type="InterPro" id="IPR036063">
    <property type="entry name" value="Smr_dom_sf"/>
</dbReference>
<dbReference type="AlphaFoldDB" id="A0A444ZQQ8"/>